<reference evidence="5 6" key="2">
    <citation type="submission" date="2015-07" db="EMBL/GenBank/DDBJ databases">
        <title>Physiological, transcriptional responses and genome re-sequencing of acid resistant extremely thermoacidophilic Metallosphaera sedula SARC-M1.</title>
        <authorList>
            <person name="Ai C."/>
            <person name="McCarthy S."/>
            <person name="Eckrich V."/>
            <person name="Rudrappa D."/>
            <person name="Qiu G."/>
            <person name="Blum P."/>
        </authorList>
    </citation>
    <scope>NUCLEOTIDE SEQUENCE [LARGE SCALE GENOMIC DNA]</scope>
    <source>
        <strain evidence="5 6">SARC-M1</strain>
    </source>
</reference>
<sequence length="180" mass="20150">MDRRLNQFLEKNFNDGNTIFVRNAGANVNSLRNTLALLKKADEILLLPHTDCGAMGVVEKALKGEKLPAELEPLISPFRKYLGYTKAQLEKVNVEVQESALKGAVKAKVRSELIRTEELNAPASSDNVALVMPPSTRKYSEVISPDMMYRTYVIQTDNDGDIDVLIAKEFLKVRDVKRIS</sequence>
<dbReference type="EMBL" id="CP012173">
    <property type="protein sequence ID" value="AKV75783.1"/>
    <property type="molecule type" value="Genomic_DNA"/>
</dbReference>
<dbReference type="GO" id="GO:0008270">
    <property type="term" value="F:zinc ion binding"/>
    <property type="evidence" value="ECO:0007669"/>
    <property type="project" value="InterPro"/>
</dbReference>
<gene>
    <name evidence="1" type="ORF">MsedA_0403</name>
    <name evidence="2" type="ORF">MsedB_0403</name>
    <name evidence="3" type="ORF">MsedC_0402</name>
    <name evidence="4" type="ORF">MsedD_0403</name>
    <name evidence="5" type="ORF">MsedE_0403</name>
</gene>
<dbReference type="Proteomes" id="UP000068832">
    <property type="component" value="Chromosome"/>
</dbReference>
<dbReference type="Proteomes" id="UP000062398">
    <property type="component" value="Chromosome"/>
</dbReference>
<evidence type="ECO:0000313" key="9">
    <source>
        <dbReference type="Proteomes" id="UP000062475"/>
    </source>
</evidence>
<proteinExistence type="predicted"/>
<evidence type="ECO:0000313" key="8">
    <source>
        <dbReference type="Proteomes" id="UP000062398"/>
    </source>
</evidence>
<evidence type="ECO:0000313" key="10">
    <source>
        <dbReference type="Proteomes" id="UP000068832"/>
    </source>
</evidence>
<protein>
    <submittedName>
        <fullName evidence="4">Carbonic anhydrase</fullName>
    </submittedName>
</protein>
<dbReference type="AlphaFoldDB" id="A0A0K1T056"/>
<dbReference type="Proteomes" id="UP000061362">
    <property type="component" value="Chromosome"/>
</dbReference>
<dbReference type="EMBL" id="CP012172">
    <property type="protein sequence ID" value="AKV73541.1"/>
    <property type="molecule type" value="Genomic_DNA"/>
</dbReference>
<dbReference type="EMBL" id="CP012174">
    <property type="protein sequence ID" value="AKV78030.1"/>
    <property type="molecule type" value="Genomic_DNA"/>
</dbReference>
<evidence type="ECO:0000313" key="3">
    <source>
        <dbReference type="EMBL" id="AKV78030.1"/>
    </source>
</evidence>
<evidence type="ECO:0000313" key="4">
    <source>
        <dbReference type="EMBL" id="AKV80275.1"/>
    </source>
</evidence>
<dbReference type="PATRIC" id="fig|43687.5.peg.401"/>
<dbReference type="SUPFAM" id="SSF53056">
    <property type="entry name" value="beta-carbonic anhydrase, cab"/>
    <property type="match status" value="1"/>
</dbReference>
<evidence type="ECO:0000313" key="2">
    <source>
        <dbReference type="EMBL" id="AKV75783.1"/>
    </source>
</evidence>
<dbReference type="EMBL" id="CP012176">
    <property type="protein sequence ID" value="AKV82521.1"/>
    <property type="molecule type" value="Genomic_DNA"/>
</dbReference>
<dbReference type="Proteomes" id="UP000056255">
    <property type="component" value="Chromosome"/>
</dbReference>
<dbReference type="InterPro" id="IPR036874">
    <property type="entry name" value="Carbonic_anhydrase_sf"/>
</dbReference>
<dbReference type="GO" id="GO:0004089">
    <property type="term" value="F:carbonate dehydratase activity"/>
    <property type="evidence" value="ECO:0007669"/>
    <property type="project" value="InterPro"/>
</dbReference>
<organism evidence="4 7">
    <name type="scientific">Metallosphaera sedula</name>
    <dbReference type="NCBI Taxonomy" id="43687"/>
    <lineage>
        <taxon>Archaea</taxon>
        <taxon>Thermoproteota</taxon>
        <taxon>Thermoprotei</taxon>
        <taxon>Sulfolobales</taxon>
        <taxon>Sulfolobaceae</taxon>
        <taxon>Metallosphaera</taxon>
    </lineage>
</organism>
<accession>A0A0K1T056</accession>
<evidence type="ECO:0000313" key="5">
    <source>
        <dbReference type="EMBL" id="AKV82521.1"/>
    </source>
</evidence>
<name>A0A0K1T056_9CREN</name>
<dbReference type="EMBL" id="CP012175">
    <property type="protein sequence ID" value="AKV80275.1"/>
    <property type="molecule type" value="Genomic_DNA"/>
</dbReference>
<dbReference type="OrthoDB" id="24878at2157"/>
<reference evidence="7 8" key="1">
    <citation type="journal article" date="2015" name="Genome Announc.">
        <title>Complete Genome Sequences of Evolved Arsenate-Resistant Metallosphaera sedula Strains.</title>
        <authorList>
            <person name="Ai C."/>
            <person name="McCarthy S."/>
            <person name="Schackwitz W."/>
            <person name="Martin J."/>
            <person name="Lipzen A."/>
            <person name="Blum P."/>
        </authorList>
    </citation>
    <scope>NUCLEOTIDE SEQUENCE [LARGE SCALE GENOMIC DNA]</scope>
    <source>
        <strain evidence="3 8">ARS120-1</strain>
        <strain evidence="4 7">ARS120-2</strain>
        <strain evidence="1 10">ARS50-1</strain>
        <strain evidence="2 9">ARS50-2</strain>
    </source>
</reference>
<dbReference type="Proteomes" id="UP000062475">
    <property type="component" value="Chromosome"/>
</dbReference>
<dbReference type="Gene3D" id="3.40.1050.10">
    <property type="entry name" value="Carbonic anhydrase"/>
    <property type="match status" value="1"/>
</dbReference>
<evidence type="ECO:0000313" key="1">
    <source>
        <dbReference type="EMBL" id="AKV73541.1"/>
    </source>
</evidence>
<evidence type="ECO:0000313" key="6">
    <source>
        <dbReference type="Proteomes" id="UP000056255"/>
    </source>
</evidence>
<evidence type="ECO:0000313" key="7">
    <source>
        <dbReference type="Proteomes" id="UP000061362"/>
    </source>
</evidence>